<accession>A0AAW2R2Z6</accession>
<comment type="caution">
    <text evidence="1">The sequence shown here is derived from an EMBL/GenBank/DDBJ whole genome shotgun (WGS) entry which is preliminary data.</text>
</comment>
<dbReference type="AlphaFoldDB" id="A0AAW2R2Z6"/>
<reference evidence="1" key="2">
    <citation type="journal article" date="2024" name="Plant">
        <title>Genomic evolution and insights into agronomic trait innovations of Sesamum species.</title>
        <authorList>
            <person name="Miao H."/>
            <person name="Wang L."/>
            <person name="Qu L."/>
            <person name="Liu H."/>
            <person name="Sun Y."/>
            <person name="Le M."/>
            <person name="Wang Q."/>
            <person name="Wei S."/>
            <person name="Zheng Y."/>
            <person name="Lin W."/>
            <person name="Duan Y."/>
            <person name="Cao H."/>
            <person name="Xiong S."/>
            <person name="Wang X."/>
            <person name="Wei L."/>
            <person name="Li C."/>
            <person name="Ma Q."/>
            <person name="Ju M."/>
            <person name="Zhao R."/>
            <person name="Li G."/>
            <person name="Mu C."/>
            <person name="Tian Q."/>
            <person name="Mei H."/>
            <person name="Zhang T."/>
            <person name="Gao T."/>
            <person name="Zhang H."/>
        </authorList>
    </citation>
    <scope>NUCLEOTIDE SEQUENCE</scope>
    <source>
        <strain evidence="1">G02</strain>
    </source>
</reference>
<protein>
    <submittedName>
        <fullName evidence="1">Uncharacterized protein</fullName>
    </submittedName>
</protein>
<dbReference type="EMBL" id="JACGWJ010000014">
    <property type="protein sequence ID" value="KAL0374239.1"/>
    <property type="molecule type" value="Genomic_DNA"/>
</dbReference>
<proteinExistence type="predicted"/>
<gene>
    <name evidence="1" type="ORF">Sradi_3339600</name>
</gene>
<sequence length="81" mass="9148">MVGQNVESPRRAASLSERATNLEEENFGLAETMMNLEEYVSSLEMEITILNSELEECWQVVQEMASTFGGGSIADMWHEME</sequence>
<evidence type="ECO:0000313" key="1">
    <source>
        <dbReference type="EMBL" id="KAL0374239.1"/>
    </source>
</evidence>
<name>A0AAW2R2Z6_SESRA</name>
<organism evidence="1">
    <name type="scientific">Sesamum radiatum</name>
    <name type="common">Black benniseed</name>
    <dbReference type="NCBI Taxonomy" id="300843"/>
    <lineage>
        <taxon>Eukaryota</taxon>
        <taxon>Viridiplantae</taxon>
        <taxon>Streptophyta</taxon>
        <taxon>Embryophyta</taxon>
        <taxon>Tracheophyta</taxon>
        <taxon>Spermatophyta</taxon>
        <taxon>Magnoliopsida</taxon>
        <taxon>eudicotyledons</taxon>
        <taxon>Gunneridae</taxon>
        <taxon>Pentapetalae</taxon>
        <taxon>asterids</taxon>
        <taxon>lamiids</taxon>
        <taxon>Lamiales</taxon>
        <taxon>Pedaliaceae</taxon>
        <taxon>Sesamum</taxon>
    </lineage>
</organism>
<reference evidence="1" key="1">
    <citation type="submission" date="2020-06" db="EMBL/GenBank/DDBJ databases">
        <authorList>
            <person name="Li T."/>
            <person name="Hu X."/>
            <person name="Zhang T."/>
            <person name="Song X."/>
            <person name="Zhang H."/>
            <person name="Dai N."/>
            <person name="Sheng W."/>
            <person name="Hou X."/>
            <person name="Wei L."/>
        </authorList>
    </citation>
    <scope>NUCLEOTIDE SEQUENCE</scope>
    <source>
        <strain evidence="1">G02</strain>
        <tissue evidence="1">Leaf</tissue>
    </source>
</reference>